<comment type="function">
    <text evidence="8">Involved in cellular auxin homeostasis by regulating auxin metabolism. Regulates intracellular auxin accumulation at the endoplasmic reticulum and thus auxin availability for nuclear auxin signaling.</text>
</comment>
<accession>A0AAN9FBI5</accession>
<evidence type="ECO:0000256" key="10">
    <source>
        <dbReference type="SAM" id="Phobius"/>
    </source>
</evidence>
<keyword evidence="12" id="KW-1185">Reference proteome</keyword>
<keyword evidence="2" id="KW-0813">Transport</keyword>
<dbReference type="AlphaFoldDB" id="A0AAN9FBI5"/>
<dbReference type="GO" id="GO:0080162">
    <property type="term" value="P:endoplasmic reticulum to cytosol auxin transport"/>
    <property type="evidence" value="ECO:0007669"/>
    <property type="project" value="InterPro"/>
</dbReference>
<evidence type="ECO:0000256" key="8">
    <source>
        <dbReference type="ARBA" id="ARBA00025100"/>
    </source>
</evidence>
<evidence type="ECO:0000256" key="5">
    <source>
        <dbReference type="ARBA" id="ARBA00022989"/>
    </source>
</evidence>
<feature type="transmembrane region" description="Helical" evidence="10">
    <location>
        <begin position="340"/>
        <end position="368"/>
    </location>
</feature>
<feature type="transmembrane region" description="Helical" evidence="10">
    <location>
        <begin position="265"/>
        <end position="288"/>
    </location>
</feature>
<organism evidence="11 12">
    <name type="scientific">Crotalaria pallida</name>
    <name type="common">Smooth rattlebox</name>
    <name type="synonym">Crotalaria striata</name>
    <dbReference type="NCBI Taxonomy" id="3830"/>
    <lineage>
        <taxon>Eukaryota</taxon>
        <taxon>Viridiplantae</taxon>
        <taxon>Streptophyta</taxon>
        <taxon>Embryophyta</taxon>
        <taxon>Tracheophyta</taxon>
        <taxon>Spermatophyta</taxon>
        <taxon>Magnoliopsida</taxon>
        <taxon>eudicotyledons</taxon>
        <taxon>Gunneridae</taxon>
        <taxon>Pentapetalae</taxon>
        <taxon>rosids</taxon>
        <taxon>fabids</taxon>
        <taxon>Fabales</taxon>
        <taxon>Fabaceae</taxon>
        <taxon>Papilionoideae</taxon>
        <taxon>50 kb inversion clade</taxon>
        <taxon>genistoids sensu lato</taxon>
        <taxon>core genistoids</taxon>
        <taxon>Crotalarieae</taxon>
        <taxon>Crotalaria</taxon>
    </lineage>
</organism>
<evidence type="ECO:0000256" key="2">
    <source>
        <dbReference type="ARBA" id="ARBA00022448"/>
    </source>
</evidence>
<feature type="transmembrane region" description="Helical" evidence="10">
    <location>
        <begin position="108"/>
        <end position="129"/>
    </location>
</feature>
<keyword evidence="5 10" id="KW-1133">Transmembrane helix</keyword>
<feature type="transmembrane region" description="Helical" evidence="10">
    <location>
        <begin position="72"/>
        <end position="96"/>
    </location>
</feature>
<feature type="transmembrane region" description="Helical" evidence="10">
    <location>
        <begin position="6"/>
        <end position="31"/>
    </location>
</feature>
<feature type="transmembrane region" description="Helical" evidence="10">
    <location>
        <begin position="149"/>
        <end position="170"/>
    </location>
</feature>
<dbReference type="PANTHER" id="PTHR31651">
    <property type="match status" value="1"/>
</dbReference>
<dbReference type="GO" id="GO:0009734">
    <property type="term" value="P:auxin-activated signaling pathway"/>
    <property type="evidence" value="ECO:0007669"/>
    <property type="project" value="UniProtKB-KW"/>
</dbReference>
<comment type="caution">
    <text evidence="11">The sequence shown here is derived from an EMBL/GenBank/DDBJ whole genome shotgun (WGS) entry which is preliminary data.</text>
</comment>
<keyword evidence="4" id="KW-0256">Endoplasmic reticulum</keyword>
<name>A0AAN9FBI5_CROPI</name>
<keyword evidence="7" id="KW-0927">Auxin signaling pathway</keyword>
<evidence type="ECO:0000256" key="9">
    <source>
        <dbReference type="ARBA" id="ARBA00025752"/>
    </source>
</evidence>
<evidence type="ECO:0000256" key="3">
    <source>
        <dbReference type="ARBA" id="ARBA00022692"/>
    </source>
</evidence>
<dbReference type="PANTHER" id="PTHR31651:SF44">
    <property type="entry name" value="AUXIN EFFLUX CARRIER FAMILY PROTEIN"/>
    <property type="match status" value="1"/>
</dbReference>
<feature type="transmembrane region" description="Helical" evidence="10">
    <location>
        <begin position="410"/>
        <end position="431"/>
    </location>
</feature>
<reference evidence="11 12" key="1">
    <citation type="submission" date="2024-01" db="EMBL/GenBank/DDBJ databases">
        <title>The genomes of 5 underutilized Papilionoideae crops provide insights into root nodulation and disease resistanc.</title>
        <authorList>
            <person name="Yuan L."/>
        </authorList>
    </citation>
    <scope>NUCLEOTIDE SEQUENCE [LARGE SCALE GENOMIC DNA]</scope>
    <source>
        <strain evidence="11">ZHUSHIDOU_FW_LH</strain>
        <tissue evidence="11">Leaf</tissue>
    </source>
</reference>
<feature type="transmembrane region" description="Helical" evidence="10">
    <location>
        <begin position="47"/>
        <end position="66"/>
    </location>
</feature>
<evidence type="ECO:0008006" key="13">
    <source>
        <dbReference type="Google" id="ProtNLM"/>
    </source>
</evidence>
<evidence type="ECO:0000256" key="4">
    <source>
        <dbReference type="ARBA" id="ARBA00022824"/>
    </source>
</evidence>
<evidence type="ECO:0000256" key="7">
    <source>
        <dbReference type="ARBA" id="ARBA00023294"/>
    </source>
</evidence>
<comment type="subcellular location">
    <subcellularLocation>
        <location evidence="1">Endoplasmic reticulum membrane</location>
        <topology evidence="1">Multi-pass membrane protein</topology>
    </subcellularLocation>
</comment>
<dbReference type="GO" id="GO:0005789">
    <property type="term" value="C:endoplasmic reticulum membrane"/>
    <property type="evidence" value="ECO:0007669"/>
    <property type="project" value="UniProtKB-SubCell"/>
</dbReference>
<evidence type="ECO:0000313" key="11">
    <source>
        <dbReference type="EMBL" id="KAK7268728.1"/>
    </source>
</evidence>
<feature type="transmembrane region" description="Helical" evidence="10">
    <location>
        <begin position="374"/>
        <end position="398"/>
    </location>
</feature>
<evidence type="ECO:0000256" key="1">
    <source>
        <dbReference type="ARBA" id="ARBA00004477"/>
    </source>
</evidence>
<proteinExistence type="inferred from homology"/>
<dbReference type="Pfam" id="PF03547">
    <property type="entry name" value="Mem_trans"/>
    <property type="match status" value="1"/>
</dbReference>
<evidence type="ECO:0000313" key="12">
    <source>
        <dbReference type="Proteomes" id="UP001372338"/>
    </source>
</evidence>
<comment type="similarity">
    <text evidence="9">Belongs to the auxin efflux carrier (TC 2.A.69.2) family.</text>
</comment>
<keyword evidence="3 10" id="KW-0812">Transmembrane</keyword>
<keyword evidence="6 10" id="KW-0472">Membrane</keyword>
<sequence length="432" mass="46754">MAMQLVKIFITALMPVLKVLLVTAIGVFLAWDRFNILRETARKNMNTAVYFVFTPALVGSILAKAITFRSLVMLWFMPLNIIVTFIVGTALGWLLMKITKAPRDMQGLVLGCCAAGNVGNIPLIIVPTVCKESSSPFGAVDVCNKKGLAYASLSMAIGNIYIWSFMYNIVRVYSCKSSNVNKVDDSAANSAASIEADLENHSESSIGKQFIAEDISETNDRVTQLEIERTLPNGRAKEYLHASKVLQVPKQTQIMKPLKTLVEKLNLKVLLAPPTIGTIVGLTIGVVSPFQKLFVGDNAPLRVVEDSASLLGDACIPAATLLVGANLIKGLKGSEMKLPLVAGIIVVRYIALPLLGVGIIKGAIHVGIIHHDPLYQFVLLLQYAVPPAISISTITQLFGAGETECSIVMLATYVCATVSLTLWSTFFMWLVL</sequence>
<dbReference type="InterPro" id="IPR045033">
    <property type="entry name" value="PILS1/3/4/5/7"/>
</dbReference>
<dbReference type="EMBL" id="JAYWIO010000004">
    <property type="protein sequence ID" value="KAK7268728.1"/>
    <property type="molecule type" value="Genomic_DNA"/>
</dbReference>
<dbReference type="Proteomes" id="UP001372338">
    <property type="component" value="Unassembled WGS sequence"/>
</dbReference>
<dbReference type="InterPro" id="IPR004776">
    <property type="entry name" value="Mem_transp_PIN-like"/>
</dbReference>
<gene>
    <name evidence="11" type="ORF">RIF29_21436</name>
</gene>
<protein>
    <recommendedName>
        <fullName evidence="13">Protein PIN-LIKES 3</fullName>
    </recommendedName>
</protein>
<evidence type="ECO:0000256" key="6">
    <source>
        <dbReference type="ARBA" id="ARBA00023136"/>
    </source>
</evidence>